<evidence type="ECO:0000256" key="2">
    <source>
        <dbReference type="ARBA" id="ARBA00022475"/>
    </source>
</evidence>
<dbReference type="InterPro" id="IPR052163">
    <property type="entry name" value="DGC-Regulatory_Protein"/>
</dbReference>
<keyword evidence="10" id="KW-0902">Two-component regulatory system</keyword>
<evidence type="ECO:0000256" key="11">
    <source>
        <dbReference type="ARBA" id="ARBA00023136"/>
    </source>
</evidence>
<evidence type="ECO:0000259" key="14">
    <source>
        <dbReference type="PROSITE" id="PS50887"/>
    </source>
</evidence>
<dbReference type="NCBIfam" id="TIGR00254">
    <property type="entry name" value="GGDEF"/>
    <property type="match status" value="1"/>
</dbReference>
<dbReference type="CDD" id="cd12915">
    <property type="entry name" value="PDC2_DGC_like"/>
    <property type="match status" value="1"/>
</dbReference>
<evidence type="ECO:0000256" key="13">
    <source>
        <dbReference type="SAM" id="Phobius"/>
    </source>
</evidence>
<dbReference type="InterPro" id="IPR000160">
    <property type="entry name" value="GGDEF_dom"/>
</dbReference>
<evidence type="ECO:0000256" key="5">
    <source>
        <dbReference type="ARBA" id="ARBA00022692"/>
    </source>
</evidence>
<gene>
    <name evidence="15" type="ORF">ACFO3A_10090</name>
</gene>
<dbReference type="Pfam" id="PF02743">
    <property type="entry name" value="dCache_1"/>
    <property type="match status" value="1"/>
</dbReference>
<keyword evidence="6" id="KW-0547">Nucleotide-binding</keyword>
<feature type="transmembrane region" description="Helical" evidence="13">
    <location>
        <begin position="46"/>
        <end position="63"/>
    </location>
</feature>
<reference evidence="16" key="1">
    <citation type="journal article" date="2019" name="Int. J. Syst. Evol. Microbiol.">
        <title>The Global Catalogue of Microorganisms (GCM) 10K type strain sequencing project: providing services to taxonomists for standard genome sequencing and annotation.</title>
        <authorList>
            <consortium name="The Broad Institute Genomics Platform"/>
            <consortium name="The Broad Institute Genome Sequencing Center for Infectious Disease"/>
            <person name="Wu L."/>
            <person name="Ma J."/>
        </authorList>
    </citation>
    <scope>NUCLEOTIDE SEQUENCE [LARGE SCALE GENOMIC DNA]</scope>
    <source>
        <strain evidence="16">JCM 11650</strain>
    </source>
</reference>
<dbReference type="InterPro" id="IPR035965">
    <property type="entry name" value="PAS-like_dom_sf"/>
</dbReference>
<evidence type="ECO:0000256" key="1">
    <source>
        <dbReference type="ARBA" id="ARBA00004651"/>
    </source>
</evidence>
<dbReference type="SUPFAM" id="SSF103190">
    <property type="entry name" value="Sensory domain-like"/>
    <property type="match status" value="1"/>
</dbReference>
<keyword evidence="2" id="KW-1003">Cell membrane</keyword>
<keyword evidence="5 13" id="KW-0812">Transmembrane</keyword>
<organism evidence="15 16">
    <name type="scientific">Comamonas nitrativorans</name>
    <dbReference type="NCBI Taxonomy" id="108437"/>
    <lineage>
        <taxon>Bacteria</taxon>
        <taxon>Pseudomonadati</taxon>
        <taxon>Pseudomonadota</taxon>
        <taxon>Betaproteobacteria</taxon>
        <taxon>Burkholderiales</taxon>
        <taxon>Comamonadaceae</taxon>
        <taxon>Comamonas</taxon>
    </lineage>
</organism>
<dbReference type="GO" id="GO:0052621">
    <property type="term" value="F:diguanylate cyclase activity"/>
    <property type="evidence" value="ECO:0007669"/>
    <property type="project" value="UniProtKB-EC"/>
</dbReference>
<keyword evidence="11 13" id="KW-0472">Membrane</keyword>
<keyword evidence="7" id="KW-0418">Kinase</keyword>
<evidence type="ECO:0000256" key="6">
    <source>
        <dbReference type="ARBA" id="ARBA00022741"/>
    </source>
</evidence>
<dbReference type="RefSeq" id="WP_377726046.1">
    <property type="nucleotide sequence ID" value="NZ_JBHSEW010000008.1"/>
</dbReference>
<dbReference type="Proteomes" id="UP001595967">
    <property type="component" value="Unassembled WGS sequence"/>
</dbReference>
<dbReference type="InterPro" id="IPR029787">
    <property type="entry name" value="Nucleotide_cyclase"/>
</dbReference>
<comment type="subcellular location">
    <subcellularLocation>
        <location evidence="1">Cell membrane</location>
        <topology evidence="1">Multi-pass membrane protein</topology>
    </subcellularLocation>
</comment>
<keyword evidence="9 13" id="KW-1133">Transmembrane helix</keyword>
<evidence type="ECO:0000256" key="12">
    <source>
        <dbReference type="SAM" id="MobiDB-lite"/>
    </source>
</evidence>
<evidence type="ECO:0000256" key="4">
    <source>
        <dbReference type="ARBA" id="ARBA00022679"/>
    </source>
</evidence>
<proteinExistence type="predicted"/>
<evidence type="ECO:0000256" key="10">
    <source>
        <dbReference type="ARBA" id="ARBA00023012"/>
    </source>
</evidence>
<evidence type="ECO:0000313" key="15">
    <source>
        <dbReference type="EMBL" id="MFC4622563.1"/>
    </source>
</evidence>
<keyword evidence="4 15" id="KW-0808">Transferase</keyword>
<dbReference type="InterPro" id="IPR033479">
    <property type="entry name" value="dCache_1"/>
</dbReference>
<evidence type="ECO:0000313" key="16">
    <source>
        <dbReference type="Proteomes" id="UP001595967"/>
    </source>
</evidence>
<dbReference type="Gene3D" id="3.30.70.270">
    <property type="match status" value="1"/>
</dbReference>
<keyword evidence="3" id="KW-0597">Phosphoprotein</keyword>
<accession>A0ABV9GZP2</accession>
<evidence type="ECO:0000256" key="7">
    <source>
        <dbReference type="ARBA" id="ARBA00022777"/>
    </source>
</evidence>
<dbReference type="PANTHER" id="PTHR46663">
    <property type="entry name" value="DIGUANYLATE CYCLASE DGCT-RELATED"/>
    <property type="match status" value="1"/>
</dbReference>
<dbReference type="EC" id="2.7.7.65" evidence="15"/>
<dbReference type="Gene3D" id="3.30.450.20">
    <property type="entry name" value="PAS domain"/>
    <property type="match status" value="3"/>
</dbReference>
<keyword evidence="16" id="KW-1185">Reference proteome</keyword>
<evidence type="ECO:0000256" key="8">
    <source>
        <dbReference type="ARBA" id="ARBA00022840"/>
    </source>
</evidence>
<dbReference type="SUPFAM" id="SSF55785">
    <property type="entry name" value="PYP-like sensor domain (PAS domain)"/>
    <property type="match status" value="1"/>
</dbReference>
<dbReference type="PROSITE" id="PS50887">
    <property type="entry name" value="GGDEF"/>
    <property type="match status" value="1"/>
</dbReference>
<dbReference type="Pfam" id="PF00990">
    <property type="entry name" value="GGDEF"/>
    <property type="match status" value="1"/>
</dbReference>
<name>A0ABV9GZP2_9BURK</name>
<dbReference type="PANTHER" id="PTHR46663:SF4">
    <property type="entry name" value="DIGUANYLATE CYCLASE DGCT-RELATED"/>
    <property type="match status" value="1"/>
</dbReference>
<dbReference type="CDD" id="cd01949">
    <property type="entry name" value="GGDEF"/>
    <property type="match status" value="1"/>
</dbReference>
<feature type="non-terminal residue" evidence="15">
    <location>
        <position position="1"/>
    </location>
</feature>
<keyword evidence="15" id="KW-0548">Nucleotidyltransferase</keyword>
<dbReference type="CDD" id="cd12914">
    <property type="entry name" value="PDC1_DGC_like"/>
    <property type="match status" value="1"/>
</dbReference>
<feature type="domain" description="GGDEF" evidence="14">
    <location>
        <begin position="513"/>
        <end position="650"/>
    </location>
</feature>
<evidence type="ECO:0000256" key="9">
    <source>
        <dbReference type="ARBA" id="ARBA00022989"/>
    </source>
</evidence>
<sequence length="650" mass="72379">QSTNRPIDQSTNRPIDQSTNRPIDQSTNRPIDQSTNRPIDQSTNRLFIGVWVALLILIGVYWWQLYVSHQHAIADTQEQARLRASQTAQALAYQSESMFRKLNFVVQHLGEHWRSRNPAELRHVMAIALESFPQGAILEVLIADAHGQVVFSSQQPPGQAPQSVARRDFFQAHKAAAPAPRLHISRPEQSAASGQWTLELSRPILNDTGTLAYVVAVAVSVEHLSEAFQQVFTDPQDVVTLLDDAGYYLTRSHHLVQAMGQRVPGERDFLRFPDQSSGNYEARAAVDGITRYYAWQRIPGFPLVLSLGLGRDKVMAPLQRNLRLSQLQNTVATILLLLAAWQMTRLALERIQQRHRLEVQHLRLVTLMDLFQDGVLLEDASGHVVMANAELCQLLNLSASPAQLQGIHHHRLLQCLSPQRATWLTLPQQQQRQSLEVTDDALGRHLWLRWLPIVRAGEALGQIWLLNDMTERKLKEQELATLASTDVLTGLPNRRSFLSMLEQHLAASASTTGSGAVLALDVDHFKQVNDRWGHPAGDLVLQHVTQLIRQSLRASDYPGRLGGEEFSVLVRHATVQEAVHLAERIRQTIADTPTPVGPNVAQVPGGHIPVTISIGVVGLAGKDSRTALAQADKALYEAKATGRNRVCLFQ</sequence>
<protein>
    <submittedName>
        <fullName evidence="15">Diguanylate cyclase</fullName>
        <ecNumber evidence="15">2.7.7.65</ecNumber>
    </submittedName>
</protein>
<dbReference type="SMART" id="SM00267">
    <property type="entry name" value="GGDEF"/>
    <property type="match status" value="1"/>
</dbReference>
<dbReference type="InterPro" id="IPR029151">
    <property type="entry name" value="Sensor-like_sf"/>
</dbReference>
<dbReference type="SUPFAM" id="SSF55073">
    <property type="entry name" value="Nucleotide cyclase"/>
    <property type="match status" value="1"/>
</dbReference>
<dbReference type="InterPro" id="IPR043128">
    <property type="entry name" value="Rev_trsase/Diguanyl_cyclase"/>
</dbReference>
<comment type="caution">
    <text evidence="15">The sequence shown here is derived from an EMBL/GenBank/DDBJ whole genome shotgun (WGS) entry which is preliminary data.</text>
</comment>
<feature type="region of interest" description="Disordered" evidence="12">
    <location>
        <begin position="1"/>
        <end position="38"/>
    </location>
</feature>
<dbReference type="EMBL" id="JBHSEW010000008">
    <property type="protein sequence ID" value="MFC4622563.1"/>
    <property type="molecule type" value="Genomic_DNA"/>
</dbReference>
<keyword evidence="8" id="KW-0067">ATP-binding</keyword>
<evidence type="ECO:0000256" key="3">
    <source>
        <dbReference type="ARBA" id="ARBA00022553"/>
    </source>
</evidence>